<comment type="caution">
    <text evidence="2">The sequence shown here is derived from an EMBL/GenBank/DDBJ whole genome shotgun (WGS) entry which is preliminary data.</text>
</comment>
<evidence type="ECO:0000256" key="1">
    <source>
        <dbReference type="SAM" id="MobiDB-lite"/>
    </source>
</evidence>
<evidence type="ECO:0000313" key="2">
    <source>
        <dbReference type="EMBL" id="GAD16505.1"/>
    </source>
</evidence>
<accession>S4PPJ7</accession>
<sequence length="142" mass="16283">MNTITSQLTIVFDPPFYKAIFERRTKDSYEVAQVVLGSSEPKTPLITDLVINKWSRIQFFEATSDTKSKLAATTKVNPKRLQRLARKTMTSNTSSKAQAALKKAFEKSKQTQKHSSVLQKAVVQEQEYRLRKSKRIEKHKGH</sequence>
<organism evidence="2 3">
    <name type="scientific">Lentilactobacillus otakiensis DSM 19908 = JCM 15040</name>
    <dbReference type="NCBI Taxonomy" id="1423780"/>
    <lineage>
        <taxon>Bacteria</taxon>
        <taxon>Bacillati</taxon>
        <taxon>Bacillota</taxon>
        <taxon>Bacilli</taxon>
        <taxon>Lactobacillales</taxon>
        <taxon>Lactobacillaceae</taxon>
        <taxon>Lentilactobacillus</taxon>
    </lineage>
</organism>
<reference evidence="3" key="1">
    <citation type="journal article" date="2013" name="Genome Announc.">
        <title>Draft Genome Sequence of D-Branched-Chain Amino Acid Producer Lactobacillus otakiensis JCM 15040T, Isolated from a Traditional Japanese Pickle.</title>
        <authorList>
            <person name="Doi K."/>
            <person name="Mori K."/>
            <person name="Mutaguchi Y."/>
            <person name="Tashiro K."/>
            <person name="Fujino Y."/>
            <person name="Ohmori T."/>
            <person name="Kuhara S."/>
            <person name="Ohshima T."/>
        </authorList>
    </citation>
    <scope>NUCLEOTIDE SEQUENCE [LARGE SCALE GENOMIC DNA]</scope>
    <source>
        <strain evidence="3">JCM 15040</strain>
    </source>
</reference>
<evidence type="ECO:0008006" key="4">
    <source>
        <dbReference type="Google" id="ProtNLM"/>
    </source>
</evidence>
<dbReference type="STRING" id="1423780.FD05_GL000197"/>
<dbReference type="eggNOG" id="ENOG502ZBVG">
    <property type="taxonomic scope" value="Bacteria"/>
</dbReference>
<feature type="region of interest" description="Disordered" evidence="1">
    <location>
        <begin position="86"/>
        <end position="118"/>
    </location>
</feature>
<name>S4PPJ7_9LACO</name>
<dbReference type="InterPro" id="IPR016787">
    <property type="entry name" value="UCP021328"/>
</dbReference>
<keyword evidence="3" id="KW-1185">Reference proteome</keyword>
<evidence type="ECO:0000313" key="3">
    <source>
        <dbReference type="Proteomes" id="UP000016361"/>
    </source>
</evidence>
<dbReference type="OrthoDB" id="4570726at2"/>
<dbReference type="Pfam" id="PF11208">
    <property type="entry name" value="DUF2992"/>
    <property type="match status" value="1"/>
</dbReference>
<proteinExistence type="predicted"/>
<feature type="compositionally biased region" description="Polar residues" evidence="1">
    <location>
        <begin position="88"/>
        <end position="97"/>
    </location>
</feature>
<protein>
    <recommendedName>
        <fullName evidence="4">DUF2992 family protein</fullName>
    </recommendedName>
</protein>
<dbReference type="GeneID" id="301047491"/>
<dbReference type="EMBL" id="BASH01000002">
    <property type="protein sequence ID" value="GAD16505.1"/>
    <property type="molecule type" value="Genomic_DNA"/>
</dbReference>
<dbReference type="Proteomes" id="UP000016361">
    <property type="component" value="Unassembled WGS sequence"/>
</dbReference>
<gene>
    <name evidence="2" type="ORF">LOT_1043</name>
</gene>
<dbReference type="PATRIC" id="fig|1423780.4.peg.199"/>
<dbReference type="RefSeq" id="WP_020280956.1">
    <property type="nucleotide sequence ID" value="NZ_AZED01000011.1"/>
</dbReference>
<dbReference type="AlphaFoldDB" id="S4PPJ7"/>
<dbReference type="PIRSF" id="PIRSF021328">
    <property type="entry name" value="UCP021328"/>
    <property type="match status" value="1"/>
</dbReference>